<dbReference type="EMBL" id="BPLR01003887">
    <property type="protein sequence ID" value="GIX89778.1"/>
    <property type="molecule type" value="Genomic_DNA"/>
</dbReference>
<accession>A0AAV4P167</accession>
<keyword evidence="3" id="KW-1185">Reference proteome</keyword>
<evidence type="ECO:0000256" key="1">
    <source>
        <dbReference type="SAM" id="MobiDB-lite"/>
    </source>
</evidence>
<proteinExistence type="predicted"/>
<gene>
    <name evidence="2" type="ORF">CEXT_503171</name>
</gene>
<dbReference type="AlphaFoldDB" id="A0AAV4P167"/>
<sequence length="71" mass="7772">MAVTDTPINDPPLKDRQYATQKQPAEPRTQFQFRCRQCSEALSGAVGLRVSRSAVNGASSGFEIPLVSFFP</sequence>
<feature type="region of interest" description="Disordered" evidence="1">
    <location>
        <begin position="1"/>
        <end position="29"/>
    </location>
</feature>
<name>A0AAV4P167_CAEEX</name>
<evidence type="ECO:0000313" key="2">
    <source>
        <dbReference type="EMBL" id="GIX89778.1"/>
    </source>
</evidence>
<evidence type="ECO:0000313" key="3">
    <source>
        <dbReference type="Proteomes" id="UP001054945"/>
    </source>
</evidence>
<protein>
    <submittedName>
        <fullName evidence="2">Uncharacterized protein</fullName>
    </submittedName>
</protein>
<organism evidence="2 3">
    <name type="scientific">Caerostris extrusa</name>
    <name type="common">Bark spider</name>
    <name type="synonym">Caerostris bankana</name>
    <dbReference type="NCBI Taxonomy" id="172846"/>
    <lineage>
        <taxon>Eukaryota</taxon>
        <taxon>Metazoa</taxon>
        <taxon>Ecdysozoa</taxon>
        <taxon>Arthropoda</taxon>
        <taxon>Chelicerata</taxon>
        <taxon>Arachnida</taxon>
        <taxon>Araneae</taxon>
        <taxon>Araneomorphae</taxon>
        <taxon>Entelegynae</taxon>
        <taxon>Araneoidea</taxon>
        <taxon>Araneidae</taxon>
        <taxon>Caerostris</taxon>
    </lineage>
</organism>
<reference evidence="2 3" key="1">
    <citation type="submission" date="2021-06" db="EMBL/GenBank/DDBJ databases">
        <title>Caerostris extrusa draft genome.</title>
        <authorList>
            <person name="Kono N."/>
            <person name="Arakawa K."/>
        </authorList>
    </citation>
    <scope>NUCLEOTIDE SEQUENCE [LARGE SCALE GENOMIC DNA]</scope>
</reference>
<comment type="caution">
    <text evidence="2">The sequence shown here is derived from an EMBL/GenBank/DDBJ whole genome shotgun (WGS) entry which is preliminary data.</text>
</comment>
<dbReference type="Proteomes" id="UP001054945">
    <property type="component" value="Unassembled WGS sequence"/>
</dbReference>